<evidence type="ECO:0000256" key="1">
    <source>
        <dbReference type="ARBA" id="ARBA00022664"/>
    </source>
</evidence>
<dbReference type="Proteomes" id="UP000270411">
    <property type="component" value="Chromosome 1"/>
</dbReference>
<dbReference type="Pfam" id="PF01743">
    <property type="entry name" value="PolyA_pol"/>
    <property type="match status" value="1"/>
</dbReference>
<dbReference type="InterPro" id="IPR025866">
    <property type="entry name" value="PolyA_pol_arg_C_dom"/>
</dbReference>
<evidence type="ECO:0000259" key="12">
    <source>
        <dbReference type="Pfam" id="PF12627"/>
    </source>
</evidence>
<feature type="active site" evidence="7">
    <location>
        <position position="177"/>
    </location>
</feature>
<keyword evidence="6 7" id="KW-0804">Transcription</keyword>
<dbReference type="KEGG" id="cpau:EHF44_08480"/>
<evidence type="ECO:0000313" key="13">
    <source>
        <dbReference type="EMBL" id="AZG13479.1"/>
    </source>
</evidence>
<keyword evidence="1 7" id="KW-0507">mRNA processing</keyword>
<feature type="domain" description="tRNA nucleotidyltransferase/poly(A) polymerase RNA and SrmB- binding" evidence="12">
    <location>
        <begin position="235"/>
        <end position="296"/>
    </location>
</feature>
<dbReference type="PANTHER" id="PTHR43051">
    <property type="entry name" value="POLYNUCLEOTIDE ADENYLYLTRANSFERASE FAMILY PROTEIN"/>
    <property type="match status" value="1"/>
</dbReference>
<comment type="function">
    <text evidence="7">Adds poly(A) tail to the 3' end of many RNAs, which usually targets these RNAs for decay. Plays a significant role in the global control of gene expression, through influencing the rate of transcript degradation, and in the general RNA quality control.</text>
</comment>
<keyword evidence="13" id="KW-0548">Nucleotidyltransferase</keyword>
<dbReference type="CDD" id="cd05398">
    <property type="entry name" value="NT_ClassII-CCAase"/>
    <property type="match status" value="1"/>
</dbReference>
<dbReference type="GO" id="GO:0005524">
    <property type="term" value="F:ATP binding"/>
    <property type="evidence" value="ECO:0007669"/>
    <property type="project" value="UniProtKB-UniRule"/>
</dbReference>
<comment type="similarity">
    <text evidence="7 8">Belongs to the tRNA nucleotidyltransferase/poly(A) polymerase family.</text>
</comment>
<keyword evidence="2 7" id="KW-0808">Transferase</keyword>
<dbReference type="GO" id="GO:0003723">
    <property type="term" value="F:RNA binding"/>
    <property type="evidence" value="ECO:0007669"/>
    <property type="project" value="UniProtKB-UniRule"/>
</dbReference>
<dbReference type="SUPFAM" id="SSF81301">
    <property type="entry name" value="Nucleotidyltransferase"/>
    <property type="match status" value="1"/>
</dbReference>
<evidence type="ECO:0000313" key="14">
    <source>
        <dbReference type="Proteomes" id="UP000270411"/>
    </source>
</evidence>
<dbReference type="InterPro" id="IPR010206">
    <property type="entry name" value="PolA_pol_I"/>
</dbReference>
<dbReference type="EC" id="2.7.7.19" evidence="7"/>
<dbReference type="AlphaFoldDB" id="A0A3G8GZM5"/>
<dbReference type="SUPFAM" id="SSF81891">
    <property type="entry name" value="Poly A polymerase C-terminal region-like"/>
    <property type="match status" value="1"/>
</dbReference>
<evidence type="ECO:0000256" key="6">
    <source>
        <dbReference type="ARBA" id="ARBA00023163"/>
    </source>
</evidence>
<feature type="region of interest" description="Disordered" evidence="9">
    <location>
        <begin position="448"/>
        <end position="539"/>
    </location>
</feature>
<sequence length="539" mass="60256">MIKKLITRLLGKPGPKQRRTGRAHMPNIVGVDEHRIDPSLISRNAVKVTSTLQQAGYQAFIVGGAVRDLLLGIKPKDFDVATNATPEQVQALFRRSRIIGRRFQIVHVTFYGGREQEIIEVSTFRALVDAVASETLPEGRRLKRAELDSKTHAIDASGRVLRDNVWGSQAEDAERRDFTINAMYYDPAAQTVHDYHHGMEDIRAKTLRMIGDPVTRYREDPVRMLRVVRFAAKTGFGIDEATRLPIGELAPLIHNVPSARLFDEMLKLLMSGHAWASLQELRKAGLHKGLLPLLDVAIEQPMGQRFVQLALDNTDRRVQAGKPVSPGFLFASLLWHHVLQRWTKLREGGEHPIAALNTAMDMVLEKQTGQLAIQRRFVTDMRDIWGMQPRFEKRVGRMPYRLLESPRFRAGYDFLQLRCQAGEQPAELGQWWTDFQNAHPEERETLIDAVRPARGKSGKGGARGGDTAHEGAEGGADAGDEGGAEFAGGPEGDAPARKRRRRRGPRKSDKVSSRSEADAADRTDGGQSEPDPRRAQPEE</sequence>
<dbReference type="GO" id="GO:0006397">
    <property type="term" value="P:mRNA processing"/>
    <property type="evidence" value="ECO:0007669"/>
    <property type="project" value="UniProtKB-KW"/>
</dbReference>
<evidence type="ECO:0000259" key="11">
    <source>
        <dbReference type="Pfam" id="PF12626"/>
    </source>
</evidence>
<dbReference type="NCBIfam" id="TIGR01942">
    <property type="entry name" value="pcnB"/>
    <property type="match status" value="1"/>
</dbReference>
<keyword evidence="4 7" id="KW-0067">ATP-binding</keyword>
<evidence type="ECO:0000256" key="3">
    <source>
        <dbReference type="ARBA" id="ARBA00022741"/>
    </source>
</evidence>
<feature type="domain" description="Polymerase A arginine-rich C-terminal" evidence="11">
    <location>
        <begin position="349"/>
        <end position="456"/>
    </location>
</feature>
<keyword evidence="3 7" id="KW-0547">Nucleotide-binding</keyword>
<proteinExistence type="inferred from homology"/>
<evidence type="ECO:0000256" key="7">
    <source>
        <dbReference type="HAMAP-Rule" id="MF_00957"/>
    </source>
</evidence>
<dbReference type="InterPro" id="IPR052191">
    <property type="entry name" value="tRNA_ntf/polyA_polymerase_I"/>
</dbReference>
<feature type="active site" evidence="7">
    <location>
        <position position="77"/>
    </location>
</feature>
<dbReference type="Pfam" id="PF12626">
    <property type="entry name" value="PolyA_pol_arg_C"/>
    <property type="match status" value="1"/>
</dbReference>
<dbReference type="HAMAP" id="MF_00957">
    <property type="entry name" value="PolyA_pol"/>
    <property type="match status" value="1"/>
</dbReference>
<protein>
    <recommendedName>
        <fullName evidence="7">Poly(A) polymerase I</fullName>
        <shortName evidence="7">PAP I</shortName>
        <ecNumber evidence="7">2.7.7.19</ecNumber>
    </recommendedName>
</protein>
<dbReference type="RefSeq" id="WP_124683337.1">
    <property type="nucleotide sequence ID" value="NZ_CP033969.1"/>
</dbReference>
<gene>
    <name evidence="7 13" type="primary">pcnB</name>
    <name evidence="13" type="ORF">EHF44_08480</name>
</gene>
<dbReference type="Gene3D" id="3.30.460.10">
    <property type="entry name" value="Beta Polymerase, domain 2"/>
    <property type="match status" value="1"/>
</dbReference>
<evidence type="ECO:0000256" key="2">
    <source>
        <dbReference type="ARBA" id="ARBA00022679"/>
    </source>
</evidence>
<organism evidence="13 14">
    <name type="scientific">Cupriavidus pauculus</name>
    <dbReference type="NCBI Taxonomy" id="82633"/>
    <lineage>
        <taxon>Bacteria</taxon>
        <taxon>Pseudomonadati</taxon>
        <taxon>Pseudomonadota</taxon>
        <taxon>Betaproteobacteria</taxon>
        <taxon>Burkholderiales</taxon>
        <taxon>Burkholderiaceae</taxon>
        <taxon>Cupriavidus</taxon>
    </lineage>
</organism>
<dbReference type="InterPro" id="IPR032828">
    <property type="entry name" value="PolyA_RNA-bd"/>
</dbReference>
<dbReference type="EMBL" id="CP033969">
    <property type="protein sequence ID" value="AZG13479.1"/>
    <property type="molecule type" value="Genomic_DNA"/>
</dbReference>
<dbReference type="InterPro" id="IPR002646">
    <property type="entry name" value="PolA_pol_head_dom"/>
</dbReference>
<comment type="catalytic activity">
    <reaction evidence="7">
        <text>RNA(n) + ATP = RNA(n)-3'-adenine ribonucleotide + diphosphate</text>
        <dbReference type="Rhea" id="RHEA:11332"/>
        <dbReference type="Rhea" id="RHEA-COMP:14527"/>
        <dbReference type="Rhea" id="RHEA-COMP:17347"/>
        <dbReference type="ChEBI" id="CHEBI:30616"/>
        <dbReference type="ChEBI" id="CHEBI:33019"/>
        <dbReference type="ChEBI" id="CHEBI:140395"/>
        <dbReference type="ChEBI" id="CHEBI:173115"/>
        <dbReference type="EC" id="2.7.7.19"/>
    </reaction>
</comment>
<feature type="domain" description="Poly A polymerase head" evidence="10">
    <location>
        <begin position="59"/>
        <end position="208"/>
    </location>
</feature>
<evidence type="ECO:0000259" key="10">
    <source>
        <dbReference type="Pfam" id="PF01743"/>
    </source>
</evidence>
<dbReference type="InterPro" id="IPR043519">
    <property type="entry name" value="NT_sf"/>
</dbReference>
<dbReference type="GO" id="GO:0043633">
    <property type="term" value="P:polyadenylation-dependent RNA catabolic process"/>
    <property type="evidence" value="ECO:0007669"/>
    <property type="project" value="InterPro"/>
</dbReference>
<accession>A0A3G8GZM5</accession>
<keyword evidence="5 7" id="KW-0694">RNA-binding</keyword>
<feature type="compositionally biased region" description="Basic and acidic residues" evidence="9">
    <location>
        <begin position="506"/>
        <end position="539"/>
    </location>
</feature>
<feature type="active site" evidence="7">
    <location>
        <position position="79"/>
    </location>
</feature>
<evidence type="ECO:0000256" key="8">
    <source>
        <dbReference type="RuleBase" id="RU003953"/>
    </source>
</evidence>
<evidence type="ECO:0000256" key="4">
    <source>
        <dbReference type="ARBA" id="ARBA00022840"/>
    </source>
</evidence>
<evidence type="ECO:0000256" key="5">
    <source>
        <dbReference type="ARBA" id="ARBA00022884"/>
    </source>
</evidence>
<reference evidence="14" key="1">
    <citation type="submission" date="2018-11" db="EMBL/GenBank/DDBJ databases">
        <title>FDA dAtabase for Regulatory Grade micrObial Sequences (FDA-ARGOS): Supporting development and validation of Infectious Disease Dx tests.</title>
        <authorList>
            <person name="Goldberg B."/>
            <person name="Campos J."/>
            <person name="Tallon L."/>
            <person name="Sadzewicz L."/>
            <person name="Zhao X."/>
            <person name="Vavikolanu K."/>
            <person name="Mehta A."/>
            <person name="Aluvathingal J."/>
            <person name="Nadendla S."/>
            <person name="Geyer C."/>
            <person name="Nandy P."/>
            <person name="Yan Y."/>
            <person name="Sichtig H."/>
        </authorList>
    </citation>
    <scope>NUCLEOTIDE SEQUENCE [LARGE SCALE GENOMIC DNA]</scope>
    <source>
        <strain evidence="14">FDAARGOS_614</strain>
    </source>
</reference>
<dbReference type="Pfam" id="PF12627">
    <property type="entry name" value="PolyA_pol_RNAbd"/>
    <property type="match status" value="1"/>
</dbReference>
<dbReference type="Gene3D" id="1.10.3090.10">
    <property type="entry name" value="cca-adding enzyme, domain 2"/>
    <property type="match status" value="1"/>
</dbReference>
<dbReference type="OrthoDB" id="9805698at2"/>
<dbReference type="PANTHER" id="PTHR43051:SF1">
    <property type="entry name" value="POLYNUCLEOTIDE ADENYLYLTRANSFERASE FAMILY PROTEIN"/>
    <property type="match status" value="1"/>
</dbReference>
<evidence type="ECO:0000256" key="9">
    <source>
        <dbReference type="SAM" id="MobiDB-lite"/>
    </source>
</evidence>
<dbReference type="GO" id="GO:1990817">
    <property type="term" value="F:poly(A) RNA polymerase activity"/>
    <property type="evidence" value="ECO:0007669"/>
    <property type="project" value="UniProtKB-UniRule"/>
</dbReference>
<name>A0A3G8GZM5_9BURK</name>